<comment type="caution">
    <text evidence="1">The sequence shown here is derived from an EMBL/GenBank/DDBJ whole genome shotgun (WGS) entry which is preliminary data.</text>
</comment>
<evidence type="ECO:0000313" key="1">
    <source>
        <dbReference type="EMBL" id="CAH9083490.1"/>
    </source>
</evidence>
<reference evidence="1" key="1">
    <citation type="submission" date="2022-07" db="EMBL/GenBank/DDBJ databases">
        <authorList>
            <person name="Macas J."/>
            <person name="Novak P."/>
            <person name="Neumann P."/>
        </authorList>
    </citation>
    <scope>NUCLEOTIDE SEQUENCE</scope>
</reference>
<organism evidence="1 2">
    <name type="scientific">Cuscuta europaea</name>
    <name type="common">European dodder</name>
    <dbReference type="NCBI Taxonomy" id="41803"/>
    <lineage>
        <taxon>Eukaryota</taxon>
        <taxon>Viridiplantae</taxon>
        <taxon>Streptophyta</taxon>
        <taxon>Embryophyta</taxon>
        <taxon>Tracheophyta</taxon>
        <taxon>Spermatophyta</taxon>
        <taxon>Magnoliopsida</taxon>
        <taxon>eudicotyledons</taxon>
        <taxon>Gunneridae</taxon>
        <taxon>Pentapetalae</taxon>
        <taxon>asterids</taxon>
        <taxon>lamiids</taxon>
        <taxon>Solanales</taxon>
        <taxon>Convolvulaceae</taxon>
        <taxon>Cuscuteae</taxon>
        <taxon>Cuscuta</taxon>
        <taxon>Cuscuta subgen. Cuscuta</taxon>
    </lineage>
</organism>
<accession>A0A9P0Z1K7</accession>
<dbReference type="Proteomes" id="UP001152484">
    <property type="component" value="Unassembled WGS sequence"/>
</dbReference>
<name>A0A9P0Z1K7_CUSEU</name>
<keyword evidence="2" id="KW-1185">Reference proteome</keyword>
<feature type="non-terminal residue" evidence="1">
    <location>
        <position position="39"/>
    </location>
</feature>
<sequence length="39" mass="4055">MPIMPPHLLPIPGAPSPQLVPGVRPPILPRPLPGAPAYV</sequence>
<dbReference type="AlphaFoldDB" id="A0A9P0Z1K7"/>
<dbReference type="EMBL" id="CAMAPE010000017">
    <property type="protein sequence ID" value="CAH9083490.1"/>
    <property type="molecule type" value="Genomic_DNA"/>
</dbReference>
<protein>
    <submittedName>
        <fullName evidence="1">Uncharacterized protein</fullName>
    </submittedName>
</protein>
<gene>
    <name evidence="1" type="ORF">CEURO_LOCUS8603</name>
</gene>
<proteinExistence type="predicted"/>
<evidence type="ECO:0000313" key="2">
    <source>
        <dbReference type="Proteomes" id="UP001152484"/>
    </source>
</evidence>